<sequence length="103" mass="11727">LIAVYTEGKSYLIINKNNLQNCKTIYSDYWQSILDFWKTPRVGHISAVCKGLTQPPFWISSICHVVFESACPNEDFKPLVISLGCPNFWTDGGKNDVDYPIPR</sequence>
<gene>
    <name evidence="1" type="ORF">ALC62_00541</name>
</gene>
<reference evidence="1 2" key="1">
    <citation type="submission" date="2016-03" db="EMBL/GenBank/DDBJ databases">
        <title>Cyphomyrmex costatus WGS genome.</title>
        <authorList>
            <person name="Nygaard S."/>
            <person name="Hu H."/>
            <person name="Boomsma J."/>
            <person name="Zhang G."/>
        </authorList>
    </citation>
    <scope>NUCLEOTIDE SEQUENCE [LARGE SCALE GENOMIC DNA]</scope>
    <source>
        <strain evidence="1">MS0001</strain>
        <tissue evidence="1">Whole body</tissue>
    </source>
</reference>
<dbReference type="Proteomes" id="UP000078542">
    <property type="component" value="Unassembled WGS sequence"/>
</dbReference>
<accession>A0A151IQN7</accession>
<evidence type="ECO:0000313" key="1">
    <source>
        <dbReference type="EMBL" id="KYN08475.1"/>
    </source>
</evidence>
<protein>
    <submittedName>
        <fullName evidence="1">Uncharacterized protein</fullName>
    </submittedName>
</protein>
<feature type="non-terminal residue" evidence="1">
    <location>
        <position position="1"/>
    </location>
</feature>
<name>A0A151IQN7_9HYME</name>
<proteinExistence type="predicted"/>
<dbReference type="AlphaFoldDB" id="A0A151IQN7"/>
<dbReference type="EMBL" id="KQ976766">
    <property type="protein sequence ID" value="KYN08475.1"/>
    <property type="molecule type" value="Genomic_DNA"/>
</dbReference>
<evidence type="ECO:0000313" key="2">
    <source>
        <dbReference type="Proteomes" id="UP000078542"/>
    </source>
</evidence>
<organism evidence="1 2">
    <name type="scientific">Cyphomyrmex costatus</name>
    <dbReference type="NCBI Taxonomy" id="456900"/>
    <lineage>
        <taxon>Eukaryota</taxon>
        <taxon>Metazoa</taxon>
        <taxon>Ecdysozoa</taxon>
        <taxon>Arthropoda</taxon>
        <taxon>Hexapoda</taxon>
        <taxon>Insecta</taxon>
        <taxon>Pterygota</taxon>
        <taxon>Neoptera</taxon>
        <taxon>Endopterygota</taxon>
        <taxon>Hymenoptera</taxon>
        <taxon>Apocrita</taxon>
        <taxon>Aculeata</taxon>
        <taxon>Formicoidea</taxon>
        <taxon>Formicidae</taxon>
        <taxon>Myrmicinae</taxon>
        <taxon>Cyphomyrmex</taxon>
    </lineage>
</organism>
<keyword evidence="2" id="KW-1185">Reference proteome</keyword>